<evidence type="ECO:0000256" key="2">
    <source>
        <dbReference type="ARBA" id="ARBA00022692"/>
    </source>
</evidence>
<sequence>MTVDINSSAKATASIAVKFRDVFAREVRVGDLLRALIATGPLVAVYFLSDEPALLDLGLIAVSLLISAQKLQLPHRLVALQLVAILFTFIVLVLAAPTKPLFVLLAGTAAFLAFALTRYGAELRTLGTWTFLPALYLACKVHEEWNSGMDFRDASIIVAFAPVALALVYAVQIFGRRNLLAQSPHSYGQPSNGWLLSASATAIAVLAAATAVEIFNLAEGQWMIWSAASVVVGDLATSTHKLKLRALGAFVGVPLGLLTGHCLPASRAGYSFAVLGATLTLVAFNRYVVGFGARCFFIILAAAFTGGASGIAEERLINVLIGGVLGIIAVILSEFVGKRFASSYGQV</sequence>
<evidence type="ECO:0000313" key="8">
    <source>
        <dbReference type="Proteomes" id="UP000292958"/>
    </source>
</evidence>
<name>A0A4Q7YDA1_9BACT</name>
<keyword evidence="3 5" id="KW-1133">Transmembrane helix</keyword>
<evidence type="ECO:0000256" key="4">
    <source>
        <dbReference type="ARBA" id="ARBA00023136"/>
    </source>
</evidence>
<feature type="transmembrane region" description="Helical" evidence="5">
    <location>
        <begin position="78"/>
        <end position="96"/>
    </location>
</feature>
<gene>
    <name evidence="7" type="ORF">BDD14_6022</name>
</gene>
<keyword evidence="4 5" id="KW-0472">Membrane</keyword>
<dbReference type="EMBL" id="SHKW01000003">
    <property type="protein sequence ID" value="RZU35257.1"/>
    <property type="molecule type" value="Genomic_DNA"/>
</dbReference>
<dbReference type="GO" id="GO:0016020">
    <property type="term" value="C:membrane"/>
    <property type="evidence" value="ECO:0007669"/>
    <property type="project" value="UniProtKB-SubCell"/>
</dbReference>
<reference evidence="7 8" key="1">
    <citation type="submission" date="2019-02" db="EMBL/GenBank/DDBJ databases">
        <title>Genomic Encyclopedia of Archaeal and Bacterial Type Strains, Phase II (KMG-II): from individual species to whole genera.</title>
        <authorList>
            <person name="Goeker M."/>
        </authorList>
    </citation>
    <scope>NUCLEOTIDE SEQUENCE [LARGE SCALE GENOMIC DNA]</scope>
    <source>
        <strain evidence="7 8">DSM 18101</strain>
    </source>
</reference>
<evidence type="ECO:0000259" key="6">
    <source>
        <dbReference type="Pfam" id="PF13515"/>
    </source>
</evidence>
<dbReference type="Pfam" id="PF13515">
    <property type="entry name" value="FUSC_2"/>
    <property type="match status" value="1"/>
</dbReference>
<accession>A0A4Q7YDA1</accession>
<organism evidence="7 8">
    <name type="scientific">Edaphobacter modestus</name>
    <dbReference type="NCBI Taxonomy" id="388466"/>
    <lineage>
        <taxon>Bacteria</taxon>
        <taxon>Pseudomonadati</taxon>
        <taxon>Acidobacteriota</taxon>
        <taxon>Terriglobia</taxon>
        <taxon>Terriglobales</taxon>
        <taxon>Acidobacteriaceae</taxon>
        <taxon>Edaphobacter</taxon>
    </lineage>
</organism>
<dbReference type="InterPro" id="IPR049453">
    <property type="entry name" value="Memb_transporter_dom"/>
</dbReference>
<evidence type="ECO:0000256" key="1">
    <source>
        <dbReference type="ARBA" id="ARBA00004141"/>
    </source>
</evidence>
<dbReference type="AlphaFoldDB" id="A0A4Q7YDA1"/>
<keyword evidence="8" id="KW-1185">Reference proteome</keyword>
<feature type="transmembrane region" description="Helical" evidence="5">
    <location>
        <begin position="291"/>
        <end position="311"/>
    </location>
</feature>
<dbReference type="Proteomes" id="UP000292958">
    <property type="component" value="Unassembled WGS sequence"/>
</dbReference>
<comment type="subcellular location">
    <subcellularLocation>
        <location evidence="1">Membrane</location>
        <topology evidence="1">Multi-pass membrane protein</topology>
    </subcellularLocation>
</comment>
<evidence type="ECO:0000256" key="3">
    <source>
        <dbReference type="ARBA" id="ARBA00022989"/>
    </source>
</evidence>
<keyword evidence="2 5" id="KW-0812">Transmembrane</keyword>
<feature type="transmembrane region" description="Helical" evidence="5">
    <location>
        <begin position="194"/>
        <end position="215"/>
    </location>
</feature>
<feature type="transmembrane region" description="Helical" evidence="5">
    <location>
        <begin position="154"/>
        <end position="174"/>
    </location>
</feature>
<proteinExistence type="predicted"/>
<feature type="domain" description="Integral membrane bound transporter" evidence="6">
    <location>
        <begin position="208"/>
        <end position="328"/>
    </location>
</feature>
<feature type="transmembrane region" description="Helical" evidence="5">
    <location>
        <begin position="317"/>
        <end position="336"/>
    </location>
</feature>
<feature type="transmembrane region" description="Helical" evidence="5">
    <location>
        <begin position="102"/>
        <end position="121"/>
    </location>
</feature>
<protein>
    <submittedName>
        <fullName evidence="7">Fusaric acid resistance family protein</fullName>
    </submittedName>
</protein>
<feature type="transmembrane region" description="Helical" evidence="5">
    <location>
        <begin position="244"/>
        <end position="261"/>
    </location>
</feature>
<comment type="caution">
    <text evidence="7">The sequence shown here is derived from an EMBL/GenBank/DDBJ whole genome shotgun (WGS) entry which is preliminary data.</text>
</comment>
<evidence type="ECO:0000313" key="7">
    <source>
        <dbReference type="EMBL" id="RZU35257.1"/>
    </source>
</evidence>
<evidence type="ECO:0000256" key="5">
    <source>
        <dbReference type="SAM" id="Phobius"/>
    </source>
</evidence>